<evidence type="ECO:0000313" key="2">
    <source>
        <dbReference type="Proteomes" id="UP001157502"/>
    </source>
</evidence>
<name>A0ACC2G861_DALPE</name>
<organism evidence="1 2">
    <name type="scientific">Dallia pectoralis</name>
    <name type="common">Alaska blackfish</name>
    <dbReference type="NCBI Taxonomy" id="75939"/>
    <lineage>
        <taxon>Eukaryota</taxon>
        <taxon>Metazoa</taxon>
        <taxon>Chordata</taxon>
        <taxon>Craniata</taxon>
        <taxon>Vertebrata</taxon>
        <taxon>Euteleostomi</taxon>
        <taxon>Actinopterygii</taxon>
        <taxon>Neopterygii</taxon>
        <taxon>Teleostei</taxon>
        <taxon>Protacanthopterygii</taxon>
        <taxon>Esociformes</taxon>
        <taxon>Umbridae</taxon>
        <taxon>Dallia</taxon>
    </lineage>
</organism>
<evidence type="ECO:0000313" key="1">
    <source>
        <dbReference type="EMBL" id="KAJ7999829.1"/>
    </source>
</evidence>
<gene>
    <name evidence="1" type="ORF">DPEC_G00198470</name>
</gene>
<sequence>MSWLSPVSWAKWTWTAVRGTGEGESADEEEGQEVKDARLPRSGEQEEEVEERSQGYSSDSEGHFETPEAQSPVHPPLKCPGELEISTANRADSLEEQDEQLMVSGPAEDPAPGLLFNQNMVLSEQPLGPEEEVPLEPKEGSETLQNTPIAEIQPSAELPAHANGEQMTTAALDLPEEKPVFSIIEPVPDGSAEIISEPRAKPTTTNAVNNTRKIAAPSLTIKTANGDRTELDSESDGPVHKASYNFDPDQLDDSFNPFASGGSKIPNSPTAVSADAPPTLESRPEQSSSPPPPGPSSPPKVEVEEANDLLPGDLKPLKLEFSLDESGDVKNPAPRKLGKKPGSRLTSKKTRPKATTSVTSAPAPEPDLAVVEPIARPASEITSEPLSAPGANLSLDDMPIPKSNYNFDPNQWDDPNFNPFGGGEMKMSSSPVSPKGSFDRQDLNDSLDPFKTSKAPGSNSPTSLGTPVPLPEDAMKLKLQRPLDDEKRTRPAPKKSKDRVIASSSKLKKYENNSQVQDVCNQEDDAAVSLVQETPHGVRHATDEEKLACSSIRVQKVAGEDREEREEEVSACVKDPTTTASANNQALLDGSQARIKHIEKKDICASSDELSITPESEWTGCQSHGTKGSPASLDIVLKNEMENAAVLNAMREEIITKEIEANEWKRKYEESHLEVLEMRKIVAEYEKTVAQMIEDEQHKRSVLGSQKSLQQVALERDQALADLNSVERSLSDLFRRYENMKTVLEGFKKNEEVLKKYAQEYLVRVKQEEQRYHTLKMHAEEKLDKANEDIAQVRAKADSESVALHAGLRMEQMKVDSLERALHQKNQEIEELTKICDELIAKLGTPD</sequence>
<comment type="caution">
    <text evidence="1">The sequence shown here is derived from an EMBL/GenBank/DDBJ whole genome shotgun (WGS) entry which is preliminary data.</text>
</comment>
<reference evidence="1" key="1">
    <citation type="submission" date="2021-05" db="EMBL/GenBank/DDBJ databases">
        <authorList>
            <person name="Pan Q."/>
            <person name="Jouanno E."/>
            <person name="Zahm M."/>
            <person name="Klopp C."/>
            <person name="Cabau C."/>
            <person name="Louis A."/>
            <person name="Berthelot C."/>
            <person name="Parey E."/>
            <person name="Roest Crollius H."/>
            <person name="Montfort J."/>
            <person name="Robinson-Rechavi M."/>
            <person name="Bouchez O."/>
            <person name="Lampietro C."/>
            <person name="Lopez Roques C."/>
            <person name="Donnadieu C."/>
            <person name="Postlethwait J."/>
            <person name="Bobe J."/>
            <person name="Dillon D."/>
            <person name="Chandos A."/>
            <person name="von Hippel F."/>
            <person name="Guiguen Y."/>
        </authorList>
    </citation>
    <scope>NUCLEOTIDE SEQUENCE</scope>
    <source>
        <strain evidence="1">YG-Jan2019</strain>
    </source>
</reference>
<protein>
    <submittedName>
        <fullName evidence="1">Uncharacterized protein</fullName>
    </submittedName>
</protein>
<dbReference type="EMBL" id="CM055743">
    <property type="protein sequence ID" value="KAJ7999829.1"/>
    <property type="molecule type" value="Genomic_DNA"/>
</dbReference>
<proteinExistence type="predicted"/>
<keyword evidence="2" id="KW-1185">Reference proteome</keyword>
<dbReference type="Proteomes" id="UP001157502">
    <property type="component" value="Chromosome 16"/>
</dbReference>
<accession>A0ACC2G861</accession>